<protein>
    <submittedName>
        <fullName evidence="4">EAL domain-containing protein</fullName>
    </submittedName>
</protein>
<dbReference type="SUPFAM" id="SSF141868">
    <property type="entry name" value="EAL domain-like"/>
    <property type="match status" value="1"/>
</dbReference>
<reference evidence="4 5" key="1">
    <citation type="submission" date="2019-09" db="EMBL/GenBank/DDBJ databases">
        <title>Salinarimonas rosea gen. nov., sp. nov., a new member of the a-2 subgroup of the Proteobacteria.</title>
        <authorList>
            <person name="Liu J."/>
        </authorList>
    </citation>
    <scope>NUCLEOTIDE SEQUENCE [LARGE SCALE GENOMIC DNA]</scope>
    <source>
        <strain evidence="4 5">BN140002</strain>
    </source>
</reference>
<dbReference type="InterPro" id="IPR000014">
    <property type="entry name" value="PAS"/>
</dbReference>
<dbReference type="Proteomes" id="UP000323142">
    <property type="component" value="Unassembled WGS sequence"/>
</dbReference>
<sequence>MNKGRRLATSVTLVAGLLSVTLLGGATLVLEKTWHTAHRSAEVSLERTARVVESTVNRQLLQVDIALASLPTLITALSRSNGDVTSEAANRLLRGLNFQAYAFRDILLVRPDGTVWASARPRPRSRALPINPGELSTGPGTGAIAVNGPVRNPLTGEWALFLSRPVSLPGADTLLAVAEVPLSTLGTLLAEAGEAPGLRVMLERDDGTLLASLPHDELQIGKVQPAAIGRLSRDGTAVEVPGTPAGTPMIAAARPSLYKDITVALTLETATAMTDWKRDRDRLLAVVLLAEILVLASAGALHAAFRRQRRLERERAVASTRLENAIEAMSDGFVMWDADDRLVTCNQKYRELYAVSAPVIQVGAHFEDVLRQGAALGQYPNIGSDVEAWLDHMIGWHRESQGSMERLLPDGRWVLITERRTASGEIVGTRTDITPIKTALSDLEAANERARHQNRLFDAALNNMSHGLLMADAGRHVIVCNRRFMELFGLAEADVAPGTHVAEVYRAIVARGIWEAGTVDDIRRRQEDLTLAQRNGTFKTSDADGATLSITQRPMDDGGFVAIYEDVTEQQHAESRIRFLAHHDPLTRLPNRILFRSRLEEMLHASRTRGQGLALLYLDLDKFKDVNDTLGHPVGDALLEAVGNRLRACLGDSIIVARLGGDEFAVACLSPDLPAEAARLGERIIASLSAPYGLDGRQVTVGVSVGIAMATPDIALDADTLLKNADMALYEAKASGRGVSRFFEPGIESKLYARLELERDLRAALAAEQFELAYQPVFDLVADRVCGFEALIRWPHPERGLVSPAEFIPLAEETELIGEIGAFVLNRACADAARLPGDVRIAVNLSPVQLRTDDIVDAVASALQRSGLDPRRLELEITESALLEDNERIATLLERLRGLGTRLVLDDFGTGYSSLSYLRRFPFDKIKIDQSFVREMTTRSNCVAIVGAVVGLADELGMTATAEGVETADQLDLVRQVGCLEAQGYLLGRPKPILAAFELLRGAGSAKPTLPLAAVGS</sequence>
<feature type="domain" description="EAL" evidence="2">
    <location>
        <begin position="754"/>
        <end position="1004"/>
    </location>
</feature>
<name>A0A5B2VBG7_9HYPH</name>
<keyword evidence="1" id="KW-1133">Transmembrane helix</keyword>
<dbReference type="Gene3D" id="3.30.450.20">
    <property type="entry name" value="PAS domain"/>
    <property type="match status" value="3"/>
</dbReference>
<organism evidence="4 5">
    <name type="scientific">Salinarimonas soli</name>
    <dbReference type="NCBI Taxonomy" id="1638099"/>
    <lineage>
        <taxon>Bacteria</taxon>
        <taxon>Pseudomonadati</taxon>
        <taxon>Pseudomonadota</taxon>
        <taxon>Alphaproteobacteria</taxon>
        <taxon>Hyphomicrobiales</taxon>
        <taxon>Salinarimonadaceae</taxon>
        <taxon>Salinarimonas</taxon>
    </lineage>
</organism>
<evidence type="ECO:0000256" key="1">
    <source>
        <dbReference type="SAM" id="Phobius"/>
    </source>
</evidence>
<dbReference type="InterPro" id="IPR029787">
    <property type="entry name" value="Nucleotide_cyclase"/>
</dbReference>
<dbReference type="Pfam" id="PF12860">
    <property type="entry name" value="PAS_7"/>
    <property type="match status" value="2"/>
</dbReference>
<dbReference type="InterPro" id="IPR035965">
    <property type="entry name" value="PAS-like_dom_sf"/>
</dbReference>
<dbReference type="Pfam" id="PF00990">
    <property type="entry name" value="GGDEF"/>
    <property type="match status" value="1"/>
</dbReference>
<dbReference type="Gene3D" id="3.20.20.450">
    <property type="entry name" value="EAL domain"/>
    <property type="match status" value="1"/>
</dbReference>
<reference evidence="4 5" key="2">
    <citation type="submission" date="2019-09" db="EMBL/GenBank/DDBJ databases">
        <authorList>
            <person name="Jin C."/>
        </authorList>
    </citation>
    <scope>NUCLEOTIDE SEQUENCE [LARGE SCALE GENOMIC DNA]</scope>
    <source>
        <strain evidence="4 5">BN140002</strain>
    </source>
</reference>
<feature type="transmembrane region" description="Helical" evidence="1">
    <location>
        <begin position="283"/>
        <end position="305"/>
    </location>
</feature>
<accession>A0A5B2VBG7</accession>
<dbReference type="SMART" id="SM00052">
    <property type="entry name" value="EAL"/>
    <property type="match status" value="1"/>
</dbReference>
<dbReference type="SUPFAM" id="SSF55785">
    <property type="entry name" value="PYP-like sensor domain (PAS domain)"/>
    <property type="match status" value="2"/>
</dbReference>
<dbReference type="SMART" id="SM00091">
    <property type="entry name" value="PAS"/>
    <property type="match status" value="2"/>
</dbReference>
<dbReference type="Pfam" id="PF00563">
    <property type="entry name" value="EAL"/>
    <property type="match status" value="1"/>
</dbReference>
<dbReference type="CDD" id="cd01949">
    <property type="entry name" value="GGDEF"/>
    <property type="match status" value="1"/>
</dbReference>
<keyword evidence="1" id="KW-0812">Transmembrane</keyword>
<dbReference type="Gene3D" id="3.30.70.270">
    <property type="match status" value="1"/>
</dbReference>
<comment type="caution">
    <text evidence="4">The sequence shown here is derived from an EMBL/GenBank/DDBJ whole genome shotgun (WGS) entry which is preliminary data.</text>
</comment>
<dbReference type="PROSITE" id="PS50883">
    <property type="entry name" value="EAL"/>
    <property type="match status" value="1"/>
</dbReference>
<proteinExistence type="predicted"/>
<keyword evidence="5" id="KW-1185">Reference proteome</keyword>
<evidence type="ECO:0000259" key="3">
    <source>
        <dbReference type="PROSITE" id="PS50887"/>
    </source>
</evidence>
<dbReference type="InterPro" id="IPR043128">
    <property type="entry name" value="Rev_trsase/Diguanyl_cyclase"/>
</dbReference>
<dbReference type="PROSITE" id="PS50887">
    <property type="entry name" value="GGDEF"/>
    <property type="match status" value="1"/>
</dbReference>
<dbReference type="OrthoDB" id="9814202at2"/>
<dbReference type="PANTHER" id="PTHR44757">
    <property type="entry name" value="DIGUANYLATE CYCLASE DGCP"/>
    <property type="match status" value="1"/>
</dbReference>
<dbReference type="InterPro" id="IPR035919">
    <property type="entry name" value="EAL_sf"/>
</dbReference>
<evidence type="ECO:0000313" key="4">
    <source>
        <dbReference type="EMBL" id="KAA2236106.1"/>
    </source>
</evidence>
<dbReference type="AlphaFoldDB" id="A0A5B2VBG7"/>
<feature type="domain" description="GGDEF" evidence="3">
    <location>
        <begin position="611"/>
        <end position="745"/>
    </location>
</feature>
<keyword evidence="1" id="KW-0472">Membrane</keyword>
<dbReference type="CDD" id="cd01948">
    <property type="entry name" value="EAL"/>
    <property type="match status" value="1"/>
</dbReference>
<evidence type="ECO:0000313" key="5">
    <source>
        <dbReference type="Proteomes" id="UP000323142"/>
    </source>
</evidence>
<dbReference type="EMBL" id="VUOA01000028">
    <property type="protein sequence ID" value="KAA2236106.1"/>
    <property type="molecule type" value="Genomic_DNA"/>
</dbReference>
<dbReference type="SUPFAM" id="SSF55073">
    <property type="entry name" value="Nucleotide cyclase"/>
    <property type="match status" value="1"/>
</dbReference>
<dbReference type="InterPro" id="IPR052155">
    <property type="entry name" value="Biofilm_reg_signaling"/>
</dbReference>
<dbReference type="PANTHER" id="PTHR44757:SF2">
    <property type="entry name" value="BIOFILM ARCHITECTURE MAINTENANCE PROTEIN MBAA"/>
    <property type="match status" value="1"/>
</dbReference>
<dbReference type="SMART" id="SM00267">
    <property type="entry name" value="GGDEF"/>
    <property type="match status" value="1"/>
</dbReference>
<gene>
    <name evidence="4" type="ORF">F0L46_15425</name>
</gene>
<dbReference type="RefSeq" id="WP_149819103.1">
    <property type="nucleotide sequence ID" value="NZ_VUOA01000028.1"/>
</dbReference>
<dbReference type="InterPro" id="IPR001633">
    <property type="entry name" value="EAL_dom"/>
</dbReference>
<dbReference type="NCBIfam" id="TIGR00254">
    <property type="entry name" value="GGDEF"/>
    <property type="match status" value="1"/>
</dbReference>
<dbReference type="InterPro" id="IPR000160">
    <property type="entry name" value="GGDEF_dom"/>
</dbReference>
<evidence type="ECO:0000259" key="2">
    <source>
        <dbReference type="PROSITE" id="PS50883"/>
    </source>
</evidence>